<keyword evidence="10" id="KW-0636">Prenylation</keyword>
<dbReference type="GO" id="GO:0031681">
    <property type="term" value="F:G-protein beta-subunit binding"/>
    <property type="evidence" value="ECO:0007669"/>
    <property type="project" value="InterPro"/>
</dbReference>
<dbReference type="SMR" id="K9J9R0"/>
<reference evidence="12" key="1">
    <citation type="submission" date="2009-01" db="EMBL/GenBank/DDBJ databases">
        <title>Cloning and Characterization of Genes Related to G-protein/cAMP-mediated Signaling in Monascus sp.</title>
        <authorList>
            <person name="Li L."/>
            <person name="Shao Y."/>
            <person name="Xie N."/>
            <person name="Yang S."/>
            <person name="Li Q."/>
            <person name="Ma Y."/>
            <person name="Chen F."/>
        </authorList>
    </citation>
    <scope>NUCLEOTIDE SEQUENCE</scope>
    <source>
        <strain evidence="12">M7</strain>
    </source>
</reference>
<evidence type="ECO:0000256" key="5">
    <source>
        <dbReference type="ARBA" id="ARBA00022481"/>
    </source>
</evidence>
<dbReference type="InterPro" id="IPR036284">
    <property type="entry name" value="GGL_sf"/>
</dbReference>
<evidence type="ECO:0000256" key="8">
    <source>
        <dbReference type="ARBA" id="ARBA00023224"/>
    </source>
</evidence>
<accession>K9J9R0</accession>
<evidence type="ECO:0000259" key="11">
    <source>
        <dbReference type="SMART" id="SM01224"/>
    </source>
</evidence>
<proteinExistence type="inferred from homology"/>
<dbReference type="GO" id="GO:0000750">
    <property type="term" value="P:pheromone-dependent signal transduction involved in conjugation with cellular fusion"/>
    <property type="evidence" value="ECO:0007669"/>
    <property type="project" value="InterPro"/>
</dbReference>
<dbReference type="GO" id="GO:0005834">
    <property type="term" value="C:heterotrimeric G-protein complex"/>
    <property type="evidence" value="ECO:0007669"/>
    <property type="project" value="TreeGrafter"/>
</dbReference>
<dbReference type="InterPro" id="IPR041848">
    <property type="entry name" value="Ste18_fungal"/>
</dbReference>
<evidence type="ECO:0000256" key="4">
    <source>
        <dbReference type="ARBA" id="ARBA00016111"/>
    </source>
</evidence>
<comment type="subunit">
    <text evidence="3">G proteins are composed of 3 units, alpha, beta and gamma.</text>
</comment>
<keyword evidence="5" id="KW-0488">Methylation</keyword>
<evidence type="ECO:0000256" key="7">
    <source>
        <dbReference type="ARBA" id="ARBA00023139"/>
    </source>
</evidence>
<organism evidence="12">
    <name type="scientific">Monascus ruber</name>
    <name type="common">Mold</name>
    <dbReference type="NCBI Taxonomy" id="89489"/>
    <lineage>
        <taxon>Eukaryota</taxon>
        <taxon>Fungi</taxon>
        <taxon>Dikarya</taxon>
        <taxon>Ascomycota</taxon>
        <taxon>Pezizomycotina</taxon>
        <taxon>Eurotiomycetes</taxon>
        <taxon>Eurotiomycetidae</taxon>
        <taxon>Eurotiales</taxon>
        <taxon>Aspergillaceae</taxon>
        <taxon>Monascus</taxon>
    </lineage>
</organism>
<gene>
    <name evidence="12" type="primary">mgg1</name>
</gene>
<sequence>MPVPTYEIRAGDVRNKKQSVADLKYRRLTELNSRLREDLDRPRVKVSEAALSLINYCNNTRDFMVPSVWGQRAQVDKRDDPYAPQQQGGCCTVM</sequence>
<dbReference type="Gene3D" id="4.10.260.10">
    <property type="entry name" value="Transducin (heterotrimeric G protein), gamma chain"/>
    <property type="match status" value="1"/>
</dbReference>
<keyword evidence="6" id="KW-0472">Membrane</keyword>
<keyword evidence="7" id="KW-0564">Palmitate</keyword>
<keyword evidence="9" id="KW-0449">Lipoprotein</keyword>
<protein>
    <recommendedName>
        <fullName evidence="4">Guanine nucleotide-binding protein subunit gamma</fullName>
    </recommendedName>
</protein>
<name>K9J9R0_MONRU</name>
<feature type="domain" description="G protein gamma" evidence="11">
    <location>
        <begin position="21"/>
        <end position="94"/>
    </location>
</feature>
<evidence type="ECO:0000256" key="6">
    <source>
        <dbReference type="ARBA" id="ARBA00023136"/>
    </source>
</evidence>
<evidence type="ECO:0000256" key="10">
    <source>
        <dbReference type="ARBA" id="ARBA00023289"/>
    </source>
</evidence>
<evidence type="ECO:0000256" key="2">
    <source>
        <dbReference type="ARBA" id="ARBA00007431"/>
    </source>
</evidence>
<dbReference type="PANTHER" id="PTHR28189">
    <property type="entry name" value="GUANINE NUCLEOTIDE-BINDING PROTEIN SUBUNIT GAMMA"/>
    <property type="match status" value="1"/>
</dbReference>
<comment type="subcellular location">
    <subcellularLocation>
        <location evidence="1">Membrane</location>
        <topology evidence="1">Peripheral membrane protein</topology>
    </subcellularLocation>
</comment>
<evidence type="ECO:0000256" key="3">
    <source>
        <dbReference type="ARBA" id="ARBA00011581"/>
    </source>
</evidence>
<dbReference type="SUPFAM" id="SSF48670">
    <property type="entry name" value="Transducin (heterotrimeric G protein), gamma chain"/>
    <property type="match status" value="1"/>
</dbReference>
<dbReference type="FunFam" id="4.10.260.10:FF:000003">
    <property type="entry name" value="G-protein complex gamma subunit Ste18/GpgA"/>
    <property type="match status" value="1"/>
</dbReference>
<dbReference type="AlphaFoldDB" id="K9J9R0"/>
<evidence type="ECO:0000256" key="1">
    <source>
        <dbReference type="ARBA" id="ARBA00004170"/>
    </source>
</evidence>
<dbReference type="SMART" id="SM01224">
    <property type="entry name" value="G_gamma"/>
    <property type="match status" value="1"/>
</dbReference>
<dbReference type="Pfam" id="PF00631">
    <property type="entry name" value="G-gamma"/>
    <property type="match status" value="1"/>
</dbReference>
<dbReference type="GO" id="GO:0007186">
    <property type="term" value="P:G protein-coupled receptor signaling pathway"/>
    <property type="evidence" value="ECO:0007669"/>
    <property type="project" value="InterPro"/>
</dbReference>
<evidence type="ECO:0000256" key="9">
    <source>
        <dbReference type="ARBA" id="ARBA00023288"/>
    </source>
</evidence>
<dbReference type="PANTHER" id="PTHR28189:SF1">
    <property type="entry name" value="GUANINE NUCLEOTIDE-BINDING PROTEIN SUBUNIT GAMMA"/>
    <property type="match status" value="1"/>
</dbReference>
<dbReference type="EMBL" id="FJ640860">
    <property type="protein sequence ID" value="ACY56336.1"/>
    <property type="molecule type" value="Genomic_DNA"/>
</dbReference>
<comment type="similarity">
    <text evidence="2">Belongs to the G protein gamma family.</text>
</comment>
<keyword evidence="8" id="KW-0807">Transducer</keyword>
<evidence type="ECO:0000313" key="12">
    <source>
        <dbReference type="EMBL" id="ACY56336.1"/>
    </source>
</evidence>
<dbReference type="InterPro" id="IPR015898">
    <property type="entry name" value="G-protein_gamma-like_dom"/>
</dbReference>